<keyword evidence="2" id="KW-1185">Reference proteome</keyword>
<dbReference type="Proteomes" id="UP000287798">
    <property type="component" value="Unassembled WGS sequence"/>
</dbReference>
<dbReference type="EMBL" id="QZMU01000001">
    <property type="protein sequence ID" value="RRQ22900.1"/>
    <property type="molecule type" value="Genomic_DNA"/>
</dbReference>
<sequence length="29" mass="3196">MTCRRAHGRCTSASCPIPARPIIRSRARA</sequence>
<reference evidence="1 2" key="1">
    <citation type="journal article" date="2010" name="Int. J. Syst. Evol. Microbiol.">
        <title>Thiohalobacter thiocyanaticus gen. nov., sp. nov., a moderately halophilic, sulfur-oxidizing gammaproteobacterium from hypersaline lakes, that utilizes thiocyanate.</title>
        <authorList>
            <person name="Sorokin D.Y."/>
            <person name="Kovaleva O.L."/>
            <person name="Tourova T.P."/>
            <person name="Muyzer G."/>
        </authorList>
    </citation>
    <scope>NUCLEOTIDE SEQUENCE [LARGE SCALE GENOMIC DNA]</scope>
    <source>
        <strain evidence="1 2">Hrh1</strain>
    </source>
</reference>
<evidence type="ECO:0000313" key="2">
    <source>
        <dbReference type="Proteomes" id="UP000287798"/>
    </source>
</evidence>
<organism evidence="1 2">
    <name type="scientific">Thiohalobacter thiocyanaticus</name>
    <dbReference type="NCBI Taxonomy" id="585455"/>
    <lineage>
        <taxon>Bacteria</taxon>
        <taxon>Pseudomonadati</taxon>
        <taxon>Pseudomonadota</taxon>
        <taxon>Gammaproteobacteria</taxon>
        <taxon>Thiohalobacterales</taxon>
        <taxon>Thiohalobacteraceae</taxon>
        <taxon>Thiohalobacter</taxon>
    </lineage>
</organism>
<gene>
    <name evidence="1" type="ORF">D6C00_13840</name>
</gene>
<comment type="caution">
    <text evidence="1">The sequence shown here is derived from an EMBL/GenBank/DDBJ whole genome shotgun (WGS) entry which is preliminary data.</text>
</comment>
<dbReference type="AlphaFoldDB" id="A0A426QMB3"/>
<accession>A0A426QMB3</accession>
<protein>
    <submittedName>
        <fullName evidence="1">Uncharacterized protein</fullName>
    </submittedName>
</protein>
<proteinExistence type="predicted"/>
<evidence type="ECO:0000313" key="1">
    <source>
        <dbReference type="EMBL" id="RRQ22900.1"/>
    </source>
</evidence>
<name>A0A426QMB3_9GAMM</name>